<organism evidence="1 2">
    <name type="scientific">Catharanthus roseus</name>
    <name type="common">Madagascar periwinkle</name>
    <name type="synonym">Vinca rosea</name>
    <dbReference type="NCBI Taxonomy" id="4058"/>
    <lineage>
        <taxon>Eukaryota</taxon>
        <taxon>Viridiplantae</taxon>
        <taxon>Streptophyta</taxon>
        <taxon>Embryophyta</taxon>
        <taxon>Tracheophyta</taxon>
        <taxon>Spermatophyta</taxon>
        <taxon>Magnoliopsida</taxon>
        <taxon>eudicotyledons</taxon>
        <taxon>Gunneridae</taxon>
        <taxon>Pentapetalae</taxon>
        <taxon>asterids</taxon>
        <taxon>lamiids</taxon>
        <taxon>Gentianales</taxon>
        <taxon>Apocynaceae</taxon>
        <taxon>Rauvolfioideae</taxon>
        <taxon>Vinceae</taxon>
        <taxon>Catharanthinae</taxon>
        <taxon>Catharanthus</taxon>
    </lineage>
</organism>
<comment type="caution">
    <text evidence="1">The sequence shown here is derived from an EMBL/GenBank/DDBJ whole genome shotgun (WGS) entry which is preliminary data.</text>
</comment>
<protein>
    <submittedName>
        <fullName evidence="1">Uncharacterized protein</fullName>
    </submittedName>
</protein>
<reference evidence="2" key="1">
    <citation type="journal article" date="2023" name="Nat. Plants">
        <title>Single-cell RNA sequencing provides a high-resolution roadmap for understanding the multicellular compartmentation of specialized metabolism.</title>
        <authorList>
            <person name="Sun S."/>
            <person name="Shen X."/>
            <person name="Li Y."/>
            <person name="Li Y."/>
            <person name="Wang S."/>
            <person name="Li R."/>
            <person name="Zhang H."/>
            <person name="Shen G."/>
            <person name="Guo B."/>
            <person name="Wei J."/>
            <person name="Xu J."/>
            <person name="St-Pierre B."/>
            <person name="Chen S."/>
            <person name="Sun C."/>
        </authorList>
    </citation>
    <scope>NUCLEOTIDE SEQUENCE [LARGE SCALE GENOMIC DNA]</scope>
</reference>
<keyword evidence="2" id="KW-1185">Reference proteome</keyword>
<dbReference type="EMBL" id="CM044708">
    <property type="protein sequence ID" value="KAI5647162.1"/>
    <property type="molecule type" value="Genomic_DNA"/>
</dbReference>
<evidence type="ECO:0000313" key="1">
    <source>
        <dbReference type="EMBL" id="KAI5647162.1"/>
    </source>
</evidence>
<sequence length="259" mass="29971">MVSSKFGQSRKEVKGEELKGQIYERKNPSKLMMEMSKNLPILVQKTWDLFDEINAKIHYENISFCKHCLDHGLCCGISETTMEEKKKLISIRDSLKDVQDLLVFLQTLESRKKAHEKEAIAHLEASRLILIEKINQYPAQGNKGNKKLQVLEELKSCFGNKETEFNWKFEDHKKKKKLEKKKNQWIISSLFNVTKTAIKLVIFSAIISSSIGFYKSRKMYFRKSKGEIISPMDSKRGRNLGLVENDASIRPIDVFHGRG</sequence>
<proteinExistence type="predicted"/>
<accession>A0ACB9ZLR9</accession>
<gene>
    <name evidence="1" type="ORF">M9H77_33167</name>
</gene>
<dbReference type="Proteomes" id="UP001060085">
    <property type="component" value="Linkage Group LG08"/>
</dbReference>
<evidence type="ECO:0000313" key="2">
    <source>
        <dbReference type="Proteomes" id="UP001060085"/>
    </source>
</evidence>
<name>A0ACB9ZLR9_CATRO</name>